<dbReference type="PANTHER" id="PTHR22935">
    <property type="entry name" value="PENICILLIN-BINDING PROTEIN"/>
    <property type="match status" value="1"/>
</dbReference>
<accession>W9Y3P8</accession>
<dbReference type="Proteomes" id="UP000019478">
    <property type="component" value="Unassembled WGS sequence"/>
</dbReference>
<keyword evidence="1" id="KW-0732">Signal</keyword>
<dbReference type="GeneID" id="19169065"/>
<dbReference type="PANTHER" id="PTHR22935:SF97">
    <property type="entry name" value="BETA-LACTAMASE-RELATED DOMAIN-CONTAINING PROTEIN"/>
    <property type="match status" value="1"/>
</dbReference>
<evidence type="ECO:0000313" key="5">
    <source>
        <dbReference type="Proteomes" id="UP000019478"/>
    </source>
</evidence>
<protein>
    <submittedName>
        <fullName evidence="4">Uncharacterized protein</fullName>
    </submittedName>
</protein>
<dbReference type="Gene3D" id="3.40.710.10">
    <property type="entry name" value="DD-peptidase/beta-lactamase superfamily"/>
    <property type="match status" value="1"/>
</dbReference>
<dbReference type="AlphaFoldDB" id="W9Y3P8"/>
<dbReference type="EMBL" id="AMGY01000004">
    <property type="protein sequence ID" value="EXJ84280.1"/>
    <property type="molecule type" value="Genomic_DNA"/>
</dbReference>
<evidence type="ECO:0000313" key="4">
    <source>
        <dbReference type="EMBL" id="EXJ84280.1"/>
    </source>
</evidence>
<dbReference type="eggNOG" id="ENOG502SJKK">
    <property type="taxonomic scope" value="Eukaryota"/>
</dbReference>
<evidence type="ECO:0000259" key="2">
    <source>
        <dbReference type="Pfam" id="PF00144"/>
    </source>
</evidence>
<dbReference type="InterPro" id="IPR001466">
    <property type="entry name" value="Beta-lactam-related"/>
</dbReference>
<reference evidence="4 5" key="1">
    <citation type="submission" date="2013-03" db="EMBL/GenBank/DDBJ databases">
        <title>The Genome Sequence of Capronia epimyces CBS 606.96.</title>
        <authorList>
            <consortium name="The Broad Institute Genomics Platform"/>
            <person name="Cuomo C."/>
            <person name="de Hoog S."/>
            <person name="Gorbushina A."/>
            <person name="Walker B."/>
            <person name="Young S.K."/>
            <person name="Zeng Q."/>
            <person name="Gargeya S."/>
            <person name="Fitzgerald M."/>
            <person name="Haas B."/>
            <person name="Abouelleil A."/>
            <person name="Allen A.W."/>
            <person name="Alvarado L."/>
            <person name="Arachchi H.M."/>
            <person name="Berlin A.M."/>
            <person name="Chapman S.B."/>
            <person name="Gainer-Dewar J."/>
            <person name="Goldberg J."/>
            <person name="Griggs A."/>
            <person name="Gujja S."/>
            <person name="Hansen M."/>
            <person name="Howarth C."/>
            <person name="Imamovic A."/>
            <person name="Ireland A."/>
            <person name="Larimer J."/>
            <person name="McCowan C."/>
            <person name="Murphy C."/>
            <person name="Pearson M."/>
            <person name="Poon T.W."/>
            <person name="Priest M."/>
            <person name="Roberts A."/>
            <person name="Saif S."/>
            <person name="Shea T."/>
            <person name="Sisk P."/>
            <person name="Sykes S."/>
            <person name="Wortman J."/>
            <person name="Nusbaum C."/>
            <person name="Birren B."/>
        </authorList>
    </citation>
    <scope>NUCLEOTIDE SEQUENCE [LARGE SCALE GENOMIC DNA]</scope>
    <source>
        <strain evidence="4 5">CBS 606.96</strain>
    </source>
</reference>
<keyword evidence="5" id="KW-1185">Reference proteome</keyword>
<feature type="chain" id="PRO_5004934454" evidence="1">
    <location>
        <begin position="21"/>
        <end position="620"/>
    </location>
</feature>
<dbReference type="Pfam" id="PF26335">
    <property type="entry name" value="ARB_00930_C"/>
    <property type="match status" value="1"/>
</dbReference>
<dbReference type="InterPro" id="IPR012338">
    <property type="entry name" value="Beta-lactam/transpept-like"/>
</dbReference>
<dbReference type="SUPFAM" id="SSF56601">
    <property type="entry name" value="beta-lactamase/transpeptidase-like"/>
    <property type="match status" value="1"/>
</dbReference>
<dbReference type="STRING" id="1182542.W9Y3P8"/>
<evidence type="ECO:0000259" key="3">
    <source>
        <dbReference type="Pfam" id="PF26335"/>
    </source>
</evidence>
<dbReference type="Pfam" id="PF00144">
    <property type="entry name" value="Beta-lactamase"/>
    <property type="match status" value="1"/>
</dbReference>
<dbReference type="OrthoDB" id="10250282at2759"/>
<dbReference type="InterPro" id="IPR058664">
    <property type="entry name" value="ARB_00930-like_C"/>
</dbReference>
<dbReference type="HOGENOM" id="CLU_019706_0_0_1"/>
<feature type="domain" description="Beta-lactamase-related" evidence="2">
    <location>
        <begin position="101"/>
        <end position="426"/>
    </location>
</feature>
<comment type="caution">
    <text evidence="4">The sequence shown here is derived from an EMBL/GenBank/DDBJ whole genome shotgun (WGS) entry which is preliminary data.</text>
</comment>
<proteinExistence type="predicted"/>
<sequence>MHFSRRGLALLPLFISGVLTDYLTPTYPAPIDLSGDTSFVAASWRNLSSTFDRYLKDEQSSASKSLSGVENVTFSVGMFSLHDPAATKLQYHYTAPEIANAKQGTNKVDGDSIYRVASVSKLITTFAGLVELTEEDWNRPLIQIIPGLGAYSRAYPQALNSLYITQWDKITPWALATQQSGIATVGWPVSDLAVILAAAVAEGLDGVDEPTSYGLPPVNVSALGPCATKYLKDPTNTFCPSPEGIEAIDGLPPNFLPWTTPAYSDEGFMLLGIAISNLTGKPLSAVYRDAVFEPLGMKSSNDTHPTGKAELARSVISGDPAANFALETGFTTPSGGILSTINDLSKLGIGIMNNTLLTAETTRKWMKPQSHTASLSYSIGGGWEIHRYVHPATGKVTDLYTKLGDSGFYGGALVLIPQYDAGFTMLNAYSNQTIRSPAAILILDHVTDAILPALEAQAAAEARANYVGTYVSTEETLNASVTISFNESSVPGIISGLSVTAWTFNGTDILEGPLFNGIKPRLEPSIPKQTPDGLPGQVAFQASHQVQMLTYRAAMDVPDSGVVGTWTGFYATNGDFVYTDSTRYGGVGLNMFVFDVDGEGRATACSPAIDRVTLRRRVDD</sequence>
<organism evidence="4 5">
    <name type="scientific">Capronia epimyces CBS 606.96</name>
    <dbReference type="NCBI Taxonomy" id="1182542"/>
    <lineage>
        <taxon>Eukaryota</taxon>
        <taxon>Fungi</taxon>
        <taxon>Dikarya</taxon>
        <taxon>Ascomycota</taxon>
        <taxon>Pezizomycotina</taxon>
        <taxon>Eurotiomycetes</taxon>
        <taxon>Chaetothyriomycetidae</taxon>
        <taxon>Chaetothyriales</taxon>
        <taxon>Herpotrichiellaceae</taxon>
        <taxon>Capronia</taxon>
    </lineage>
</organism>
<evidence type="ECO:0000256" key="1">
    <source>
        <dbReference type="SAM" id="SignalP"/>
    </source>
</evidence>
<dbReference type="RefSeq" id="XP_007733265.1">
    <property type="nucleotide sequence ID" value="XM_007735075.1"/>
</dbReference>
<feature type="domain" description="Beta-lactamase-like ARB-00930-like C-terminal" evidence="3">
    <location>
        <begin position="458"/>
        <end position="617"/>
    </location>
</feature>
<gene>
    <name evidence="4" type="ORF">A1O3_04947</name>
</gene>
<name>W9Y3P8_9EURO</name>
<feature type="signal peptide" evidence="1">
    <location>
        <begin position="1"/>
        <end position="20"/>
    </location>
</feature>
<dbReference type="InterPro" id="IPR051478">
    <property type="entry name" value="Beta-lactamase-like_AB/R"/>
</dbReference>